<sequence>MRMTEDDRISSAAVTPEQAGRRKLRSERWFGPADLRSFGHRSRAMQMGYDAKDWEGKPVIAILNTWSDINPCHMHFRQRVEDVKHGILEAGGFPMELPAISLSENFMKPTTMLYRNMLAMEAEELLRAYPADGAVLMGGCDKTTPGLLLGAISMDIPAIYVPAGPMLRGNWHGKLLGSGADSWKYWDELRAGKITQEDWQGVEEGIARSAGTCMTMGTASTMTAIAEALGLSLPGASSIPAVDSNHIRMAKSSGRRIVKMVWEDLKPSKILTRAAFLNAIAVAMAMGCSTNAIIHVIAMARRAGIDISLDDFDRSSRIVPVIANVRPTGTTYLMEDFYYAGGLAALIKRISNFLDLSCLTVTGKTIGENTANAEVYNDDVIRPLDKPMFTGEAGGALTVLRGNIAPDGCVMKPACCDPKFHKHSGPALVFDDYPSMKKAIDDENLDVTENHVLVLRNAGPLGGPGMPEWGMLPIPKKLIKQGVRDMLRLSDARMSGTSYGACILHVAPEAYIGGPLALLKTGDIISVDVEARSVSVEISEEEMERRRKTWKAPPARYGRGYGWMAAHHIVQADKGCDFDFLQTDFGAPVSEPVIY</sequence>
<dbReference type="PANTHER" id="PTHR43183:SF2">
    <property type="entry name" value="DIHYDROXY-ACID DEHYDRATASE"/>
    <property type="match status" value="1"/>
</dbReference>
<proteinExistence type="inferred from homology"/>
<keyword evidence="7" id="KW-0472">Membrane</keyword>
<evidence type="ECO:0000259" key="8">
    <source>
        <dbReference type="Pfam" id="PF00920"/>
    </source>
</evidence>
<dbReference type="NCBIfam" id="NF009560">
    <property type="entry name" value="PRK13017.1"/>
    <property type="match status" value="1"/>
</dbReference>
<dbReference type="Pfam" id="PF00920">
    <property type="entry name" value="ILVD_EDD_N"/>
    <property type="match status" value="1"/>
</dbReference>
<keyword evidence="4" id="KW-0411">Iron-sulfur</keyword>
<dbReference type="InterPro" id="IPR020558">
    <property type="entry name" value="DiOHA_6PGluconate_deHydtase_CS"/>
</dbReference>
<keyword evidence="7" id="KW-0812">Transmembrane</keyword>
<dbReference type="GO" id="GO:0046872">
    <property type="term" value="F:metal ion binding"/>
    <property type="evidence" value="ECO:0007669"/>
    <property type="project" value="UniProtKB-KW"/>
</dbReference>
<evidence type="ECO:0000259" key="9">
    <source>
        <dbReference type="Pfam" id="PF24877"/>
    </source>
</evidence>
<feature type="transmembrane region" description="Helical" evidence="7">
    <location>
        <begin position="275"/>
        <end position="298"/>
    </location>
</feature>
<keyword evidence="7" id="KW-1133">Transmembrane helix</keyword>
<evidence type="ECO:0000256" key="1">
    <source>
        <dbReference type="ARBA" id="ARBA00006486"/>
    </source>
</evidence>
<evidence type="ECO:0000313" key="10">
    <source>
        <dbReference type="EMBL" id="BAH99530.1"/>
    </source>
</evidence>
<dbReference type="STRING" id="634452.APA01_13840"/>
<dbReference type="AlphaFoldDB" id="C7JHS6"/>
<dbReference type="eggNOG" id="COG0129">
    <property type="taxonomic scope" value="Bacteria"/>
</dbReference>
<evidence type="ECO:0000313" key="11">
    <source>
        <dbReference type="Proteomes" id="UP000000948"/>
    </source>
</evidence>
<dbReference type="SUPFAM" id="SSF52016">
    <property type="entry name" value="LeuD/IlvD-like"/>
    <property type="match status" value="1"/>
</dbReference>
<keyword evidence="3" id="KW-0408">Iron</keyword>
<dbReference type="InterPro" id="IPR042096">
    <property type="entry name" value="Dihydro-acid_dehy_C"/>
</dbReference>
<dbReference type="GO" id="GO:0016836">
    <property type="term" value="F:hydro-lyase activity"/>
    <property type="evidence" value="ECO:0007669"/>
    <property type="project" value="UniProtKB-ARBA"/>
</dbReference>
<dbReference type="GO" id="GO:0051536">
    <property type="term" value="F:iron-sulfur cluster binding"/>
    <property type="evidence" value="ECO:0007669"/>
    <property type="project" value="UniProtKB-KW"/>
</dbReference>
<dbReference type="EMBL" id="AP011121">
    <property type="protein sequence ID" value="BAH99530.1"/>
    <property type="molecule type" value="Genomic_DNA"/>
</dbReference>
<evidence type="ECO:0000256" key="5">
    <source>
        <dbReference type="ARBA" id="ARBA00023239"/>
    </source>
</evidence>
<dbReference type="Pfam" id="PF24877">
    <property type="entry name" value="ILV_EDD_C"/>
    <property type="match status" value="1"/>
</dbReference>
<dbReference type="HOGENOM" id="CLU_014271_3_1_5"/>
<keyword evidence="2" id="KW-0479">Metal-binding</keyword>
<dbReference type="InterPro" id="IPR037237">
    <property type="entry name" value="IlvD/EDD_N"/>
</dbReference>
<evidence type="ECO:0000256" key="2">
    <source>
        <dbReference type="ARBA" id="ARBA00022723"/>
    </source>
</evidence>
<evidence type="ECO:0000256" key="7">
    <source>
        <dbReference type="SAM" id="Phobius"/>
    </source>
</evidence>
<protein>
    <submittedName>
        <fullName evidence="10">Dihydroxy-acid dehydratase</fullName>
    </submittedName>
</protein>
<feature type="domain" description="Dihydroxy-acid/6-phosphogluconate dehydratase C-terminal" evidence="9">
    <location>
        <begin position="379"/>
        <end position="576"/>
    </location>
</feature>
<dbReference type="Proteomes" id="UP000000948">
    <property type="component" value="Chromosome"/>
</dbReference>
<comment type="similarity">
    <text evidence="1">Belongs to the IlvD/Edd family.</text>
</comment>
<dbReference type="InterPro" id="IPR056740">
    <property type="entry name" value="ILV_EDD_C"/>
</dbReference>
<dbReference type="RefSeq" id="WP_003624259.1">
    <property type="nucleotide sequence ID" value="NC_013209.1"/>
</dbReference>
<name>C7JHS6_ACEP3</name>
<dbReference type="InterPro" id="IPR000581">
    <property type="entry name" value="ILV_EDD_N"/>
</dbReference>
<evidence type="ECO:0000256" key="4">
    <source>
        <dbReference type="ARBA" id="ARBA00023014"/>
    </source>
</evidence>
<gene>
    <name evidence="10" type="ordered locus">APA01_13840</name>
</gene>
<evidence type="ECO:0000256" key="3">
    <source>
        <dbReference type="ARBA" id="ARBA00023004"/>
    </source>
</evidence>
<reference evidence="10 11" key="1">
    <citation type="journal article" date="2009" name="Nucleic Acids Res.">
        <title>Whole-genome analyses reveal genetic instability of Acetobacter pasteurianus.</title>
        <authorList>
            <person name="Azuma Y."/>
            <person name="Hosoyama A."/>
            <person name="Matsutani M."/>
            <person name="Furuya N."/>
            <person name="Horikawa H."/>
            <person name="Harada T."/>
            <person name="Hirakawa H."/>
            <person name="Kuhara S."/>
            <person name="Matsushita K."/>
            <person name="Fujita N."/>
            <person name="Shirai M."/>
        </authorList>
    </citation>
    <scope>NUCLEOTIDE SEQUENCE [LARGE SCALE GENOMIC DNA]</scope>
    <source>
        <strain evidence="11">NBRC 105184 / IFO 3283-01</strain>
    </source>
</reference>
<feature type="domain" description="Dihydroxy-acid/6-phosphogluconate dehydratase N-terminal" evidence="8">
    <location>
        <begin position="57"/>
        <end position="369"/>
    </location>
</feature>
<organism evidence="10 11">
    <name type="scientific">Acetobacter pasteurianus (strain NBRC 105184 / IFO 3283-01)</name>
    <dbReference type="NCBI Taxonomy" id="634452"/>
    <lineage>
        <taxon>Bacteria</taxon>
        <taxon>Pseudomonadati</taxon>
        <taxon>Pseudomonadota</taxon>
        <taxon>Alphaproteobacteria</taxon>
        <taxon>Acetobacterales</taxon>
        <taxon>Acetobacteraceae</taxon>
        <taxon>Acetobacter</taxon>
    </lineage>
</organism>
<accession>C7JHS6</accession>
<dbReference type="InterPro" id="IPR052352">
    <property type="entry name" value="Sugar_Degrad_Dehydratases"/>
</dbReference>
<dbReference type="PROSITE" id="PS00886">
    <property type="entry name" value="ILVD_EDD_1"/>
    <property type="match status" value="1"/>
</dbReference>
<dbReference type="SUPFAM" id="SSF143975">
    <property type="entry name" value="IlvD/EDD N-terminal domain-like"/>
    <property type="match status" value="1"/>
</dbReference>
<dbReference type="FunFam" id="3.50.30.80:FF:000001">
    <property type="entry name" value="Dihydroxy-acid dehydratase"/>
    <property type="match status" value="1"/>
</dbReference>
<dbReference type="Gene3D" id="3.50.30.80">
    <property type="entry name" value="IlvD/EDD C-terminal domain-like"/>
    <property type="match status" value="1"/>
</dbReference>
<dbReference type="PANTHER" id="PTHR43183">
    <property type="entry name" value="HYPOTHETICAL DIHYDROXYACID DEHYDRATASE (EUROFUNG)-RELATED"/>
    <property type="match status" value="1"/>
</dbReference>
<dbReference type="NCBIfam" id="NF004784">
    <property type="entry name" value="PRK06131.1"/>
    <property type="match status" value="1"/>
</dbReference>
<keyword evidence="5" id="KW-0456">Lyase</keyword>
<feature type="region of interest" description="Disordered" evidence="6">
    <location>
        <begin position="1"/>
        <end position="23"/>
    </location>
</feature>
<dbReference type="KEGG" id="apt:APA01_13840"/>
<evidence type="ECO:0000256" key="6">
    <source>
        <dbReference type="SAM" id="MobiDB-lite"/>
    </source>
</evidence>
<dbReference type="NCBIfam" id="NF009559">
    <property type="entry name" value="PRK13016.1"/>
    <property type="match status" value="1"/>
</dbReference>